<proteinExistence type="predicted"/>
<dbReference type="InterPro" id="IPR040256">
    <property type="entry name" value="At4g02000-like"/>
</dbReference>
<feature type="region of interest" description="Disordered" evidence="1">
    <location>
        <begin position="1"/>
        <end position="56"/>
    </location>
</feature>
<organism evidence="2 3">
    <name type="scientific">Pyrus ussuriensis x Pyrus communis</name>
    <dbReference type="NCBI Taxonomy" id="2448454"/>
    <lineage>
        <taxon>Eukaryota</taxon>
        <taxon>Viridiplantae</taxon>
        <taxon>Streptophyta</taxon>
        <taxon>Embryophyta</taxon>
        <taxon>Tracheophyta</taxon>
        <taxon>Spermatophyta</taxon>
        <taxon>Magnoliopsida</taxon>
        <taxon>eudicotyledons</taxon>
        <taxon>Gunneridae</taxon>
        <taxon>Pentapetalae</taxon>
        <taxon>rosids</taxon>
        <taxon>fabids</taxon>
        <taxon>Rosales</taxon>
        <taxon>Rosaceae</taxon>
        <taxon>Amygdaloideae</taxon>
        <taxon>Maleae</taxon>
        <taxon>Pyrus</taxon>
    </lineage>
</organism>
<evidence type="ECO:0000313" key="2">
    <source>
        <dbReference type="EMBL" id="KAB2623872.1"/>
    </source>
</evidence>
<sequence length="319" mass="36480">MIGRRRRRTLPTRCNYTNNSKKDGRSIPQWGGNDHKFFPPDPGKGTKSQKPLRQASPTTRANYLRIINGDINEEECFNTGTQTPGCLILVLLYIHLFPNSLKDSEKATKRKRKNQGRTSLLFLCFTRLIILYEVSQSLQKMAGKAVEDLVVHLEKSMDLSNMEQGIKLVGTALVNKTLNKWGGIGEIEIKWVKDKTFIIIVNDESTTAKIIDQVPWAVMKQNFSVKRWPKELALEEIDMNKISFWIQIRGVPPYLSTEENIKRLASKIGEVKAMEDLAKTRGFLRVKVEVDTGNPLTTGCWLPRGNNNESLIEFRYERL</sequence>
<dbReference type="EMBL" id="SMOL01000162">
    <property type="protein sequence ID" value="KAB2623872.1"/>
    <property type="molecule type" value="Genomic_DNA"/>
</dbReference>
<protein>
    <submittedName>
        <fullName evidence="2">Uncharacterized protein</fullName>
    </submittedName>
</protein>
<reference evidence="2 3" key="1">
    <citation type="submission" date="2019-09" db="EMBL/GenBank/DDBJ databases">
        <authorList>
            <person name="Ou C."/>
        </authorList>
    </citation>
    <scope>NUCLEOTIDE SEQUENCE [LARGE SCALE GENOMIC DNA]</scope>
    <source>
        <strain evidence="2">S2</strain>
        <tissue evidence="2">Leaf</tissue>
    </source>
</reference>
<name>A0A5N5HCK5_9ROSA</name>
<reference evidence="2 3" key="2">
    <citation type="submission" date="2019-11" db="EMBL/GenBank/DDBJ databases">
        <title>A de novo genome assembly of a pear dwarfing rootstock.</title>
        <authorList>
            <person name="Wang F."/>
            <person name="Wang J."/>
            <person name="Li S."/>
            <person name="Zhang Y."/>
            <person name="Fang M."/>
            <person name="Ma L."/>
            <person name="Zhao Y."/>
            <person name="Jiang S."/>
        </authorList>
    </citation>
    <scope>NUCLEOTIDE SEQUENCE [LARGE SCALE GENOMIC DNA]</scope>
    <source>
        <strain evidence="2">S2</strain>
        <tissue evidence="2">Leaf</tissue>
    </source>
</reference>
<accession>A0A5N5HCK5</accession>
<evidence type="ECO:0000313" key="3">
    <source>
        <dbReference type="Proteomes" id="UP000327157"/>
    </source>
</evidence>
<feature type="compositionally biased region" description="Basic residues" evidence="1">
    <location>
        <begin position="1"/>
        <end position="10"/>
    </location>
</feature>
<gene>
    <name evidence="2" type="ORF">D8674_037825</name>
</gene>
<dbReference type="AlphaFoldDB" id="A0A5N5HCK5"/>
<keyword evidence="3" id="KW-1185">Reference proteome</keyword>
<dbReference type="OrthoDB" id="1165906at2759"/>
<dbReference type="Proteomes" id="UP000327157">
    <property type="component" value="Unassembled WGS sequence"/>
</dbReference>
<dbReference type="PANTHER" id="PTHR31286:SF178">
    <property type="entry name" value="DUF4283 DOMAIN-CONTAINING PROTEIN"/>
    <property type="match status" value="1"/>
</dbReference>
<feature type="compositionally biased region" description="Polar residues" evidence="1">
    <location>
        <begin position="46"/>
        <end position="56"/>
    </location>
</feature>
<dbReference type="PANTHER" id="PTHR31286">
    <property type="entry name" value="GLYCINE-RICH CELL WALL STRUCTURAL PROTEIN 1.8-LIKE"/>
    <property type="match status" value="1"/>
</dbReference>
<evidence type="ECO:0000256" key="1">
    <source>
        <dbReference type="SAM" id="MobiDB-lite"/>
    </source>
</evidence>
<comment type="caution">
    <text evidence="2">The sequence shown here is derived from an EMBL/GenBank/DDBJ whole genome shotgun (WGS) entry which is preliminary data.</text>
</comment>